<evidence type="ECO:0000313" key="2">
    <source>
        <dbReference type="EMBL" id="ADG74454.1"/>
    </source>
</evidence>
<protein>
    <recommendedName>
        <fullName evidence="4">Extradiol ring-cleavage dioxygenase class III protein subunit B</fullName>
    </recommendedName>
</protein>
<dbReference type="EMBL" id="CP001964">
    <property type="protein sequence ID" value="ADG74454.1"/>
    <property type="molecule type" value="Genomic_DNA"/>
</dbReference>
<reference evidence="2 3" key="1">
    <citation type="journal article" date="2010" name="Stand. Genomic Sci.">
        <title>Complete genome sequence of Cellulomonas flavigena type strain (134).</title>
        <authorList>
            <person name="Abt B."/>
            <person name="Foster B."/>
            <person name="Lapidus A."/>
            <person name="Clum A."/>
            <person name="Sun H."/>
            <person name="Pukall R."/>
            <person name="Lucas S."/>
            <person name="Glavina Del Rio T."/>
            <person name="Nolan M."/>
            <person name="Tice H."/>
            <person name="Cheng J.F."/>
            <person name="Pitluck S."/>
            <person name="Liolios K."/>
            <person name="Ivanova N."/>
            <person name="Mavromatis K."/>
            <person name="Ovchinnikova G."/>
            <person name="Pati A."/>
            <person name="Goodwin L."/>
            <person name="Chen A."/>
            <person name="Palaniappan K."/>
            <person name="Land M."/>
            <person name="Hauser L."/>
            <person name="Chang Y.J."/>
            <person name="Jeffries C.D."/>
            <person name="Rohde M."/>
            <person name="Goker M."/>
            <person name="Woyke T."/>
            <person name="Bristow J."/>
            <person name="Eisen J.A."/>
            <person name="Markowitz V."/>
            <person name="Hugenholtz P."/>
            <person name="Kyrpides N.C."/>
            <person name="Klenk H.P."/>
        </authorList>
    </citation>
    <scope>NUCLEOTIDE SEQUENCE [LARGE SCALE GENOMIC DNA]</scope>
    <source>
        <strain evidence="3">ATCC 482 / DSM 20109 / BCRC 11376 / JCM 18109 / NBRC 3775 / NCIMB 8073 / NRS 134</strain>
    </source>
</reference>
<organism evidence="2 3">
    <name type="scientific">Cellulomonas flavigena (strain ATCC 482 / DSM 20109 / BCRC 11376 / JCM 18109 / NBRC 3775 / NCIMB 8073 / NRS 134)</name>
    <dbReference type="NCBI Taxonomy" id="446466"/>
    <lineage>
        <taxon>Bacteria</taxon>
        <taxon>Bacillati</taxon>
        <taxon>Actinomycetota</taxon>
        <taxon>Actinomycetes</taxon>
        <taxon>Micrococcales</taxon>
        <taxon>Cellulomonadaceae</taxon>
        <taxon>Cellulomonas</taxon>
    </lineage>
</organism>
<dbReference type="RefSeq" id="WP_013116788.1">
    <property type="nucleotide sequence ID" value="NC_014151.1"/>
</dbReference>
<evidence type="ECO:0000313" key="3">
    <source>
        <dbReference type="Proteomes" id="UP000000849"/>
    </source>
</evidence>
<evidence type="ECO:0008006" key="4">
    <source>
        <dbReference type="Google" id="ProtNLM"/>
    </source>
</evidence>
<name>D5UDP6_CELFN</name>
<gene>
    <name evidence="2" type="ordered locus">Cfla_1556</name>
</gene>
<keyword evidence="3" id="KW-1185">Reference proteome</keyword>
<dbReference type="HOGENOM" id="CLU_090899_0_0_11"/>
<dbReference type="Gene3D" id="3.40.830.10">
    <property type="entry name" value="LigB-like"/>
    <property type="match status" value="1"/>
</dbReference>
<dbReference type="STRING" id="446466.Cfla_1556"/>
<accession>D5UDP6</accession>
<dbReference type="OrthoDB" id="5146855at2"/>
<dbReference type="Proteomes" id="UP000000849">
    <property type="component" value="Chromosome"/>
</dbReference>
<dbReference type="AlphaFoldDB" id="D5UDP6"/>
<dbReference type="KEGG" id="cfl:Cfla_1556"/>
<dbReference type="SUPFAM" id="SSF53213">
    <property type="entry name" value="LigB-like"/>
    <property type="match status" value="1"/>
</dbReference>
<evidence type="ECO:0000256" key="1">
    <source>
        <dbReference type="SAM" id="MobiDB-lite"/>
    </source>
</evidence>
<proteinExistence type="predicted"/>
<sequence length="253" mass="24355">MLVAAALVPDTVLLLPGTAGRGPDDPALVALRAAAASAVARAVGAGARVVVVAPGPVDRSVTGELAAGASAAGVPDHLLASPAPRVRLVPAPGGPDERPGAPRTSGVVGVRLALAAGAAVERLHLVEVAPGPHAALRALGSALTAAAPTALVLVGSGSARHGPDAPLPQDARAGSFDARLVAALRAGGPAGRDALAATDGELATALAVTGRAPWQVLVGALDAAGPVPPPAVVLHAAVLRGAAHAAVAWEVRP</sequence>
<feature type="region of interest" description="Disordered" evidence="1">
    <location>
        <begin position="85"/>
        <end position="104"/>
    </location>
</feature>